<name>A0A0G0HDE1_9BACT</name>
<sequence>MDNLSSLIKNKIDVKKNKNIHSEVHYWTDVISSAFGERKKFAMYLGIIKKIGVSQARQIFAEIKDSNVSSPGKLFFWKAKQVNNKDKEVKNKE</sequence>
<protein>
    <submittedName>
        <fullName evidence="1">Uncharacterized protein</fullName>
    </submittedName>
</protein>
<gene>
    <name evidence="1" type="ORF">US58_C0004G0015</name>
</gene>
<comment type="caution">
    <text evidence="1">The sequence shown here is derived from an EMBL/GenBank/DDBJ whole genome shotgun (WGS) entry which is preliminary data.</text>
</comment>
<organism evidence="1 2">
    <name type="scientific">Candidatus Magasanikbacteria bacterium GW2011_GWA2_37_8</name>
    <dbReference type="NCBI Taxonomy" id="1619036"/>
    <lineage>
        <taxon>Bacteria</taxon>
        <taxon>Candidatus Magasanikiibacteriota</taxon>
    </lineage>
</organism>
<dbReference type="Proteomes" id="UP000034333">
    <property type="component" value="Unassembled WGS sequence"/>
</dbReference>
<proteinExistence type="predicted"/>
<accession>A0A0G0HDE1</accession>
<dbReference type="AlphaFoldDB" id="A0A0G0HDE1"/>
<evidence type="ECO:0000313" key="1">
    <source>
        <dbReference type="EMBL" id="KKQ41178.1"/>
    </source>
</evidence>
<dbReference type="STRING" id="1619036.US58_C0004G0015"/>
<dbReference type="EMBL" id="LBTN01000004">
    <property type="protein sequence ID" value="KKQ41178.1"/>
    <property type="molecule type" value="Genomic_DNA"/>
</dbReference>
<reference evidence="1 2" key="1">
    <citation type="journal article" date="2015" name="Nature">
        <title>rRNA introns, odd ribosomes, and small enigmatic genomes across a large radiation of phyla.</title>
        <authorList>
            <person name="Brown C.T."/>
            <person name="Hug L.A."/>
            <person name="Thomas B.C."/>
            <person name="Sharon I."/>
            <person name="Castelle C.J."/>
            <person name="Singh A."/>
            <person name="Wilkins M.J."/>
            <person name="Williams K.H."/>
            <person name="Banfield J.F."/>
        </authorList>
    </citation>
    <scope>NUCLEOTIDE SEQUENCE [LARGE SCALE GENOMIC DNA]</scope>
</reference>
<evidence type="ECO:0000313" key="2">
    <source>
        <dbReference type="Proteomes" id="UP000034333"/>
    </source>
</evidence>